<reference evidence="2" key="1">
    <citation type="submission" date="2016-10" db="EMBL/GenBank/DDBJ databases">
        <authorList>
            <person name="Varghese N."/>
            <person name="Submissions S."/>
        </authorList>
    </citation>
    <scope>NUCLEOTIDE SEQUENCE [LARGE SCALE GENOMIC DNA]</scope>
    <source>
        <strain evidence="2">DSM 19181</strain>
    </source>
</reference>
<organism evidence="1 2">
    <name type="scientific">Alkalibacterium thalassium</name>
    <dbReference type="NCBI Taxonomy" id="426701"/>
    <lineage>
        <taxon>Bacteria</taxon>
        <taxon>Bacillati</taxon>
        <taxon>Bacillota</taxon>
        <taxon>Bacilli</taxon>
        <taxon>Lactobacillales</taxon>
        <taxon>Carnobacteriaceae</taxon>
        <taxon>Alkalibacterium</taxon>
    </lineage>
</organism>
<dbReference type="AlphaFoldDB" id="A0A1G8YCA1"/>
<evidence type="ECO:0000313" key="1">
    <source>
        <dbReference type="EMBL" id="SDK00468.1"/>
    </source>
</evidence>
<dbReference type="Proteomes" id="UP000199433">
    <property type="component" value="Unassembled WGS sequence"/>
</dbReference>
<proteinExistence type="predicted"/>
<dbReference type="EMBL" id="FNFK01000009">
    <property type="protein sequence ID" value="SDK00468.1"/>
    <property type="molecule type" value="Genomic_DNA"/>
</dbReference>
<protein>
    <recommendedName>
        <fullName evidence="3">Cystine transport system permease protein</fullName>
    </recommendedName>
</protein>
<dbReference type="RefSeq" id="WP_091265655.1">
    <property type="nucleotide sequence ID" value="NZ_FNFK01000009.1"/>
</dbReference>
<dbReference type="STRING" id="426701.SAMN04488098_100941"/>
<evidence type="ECO:0000313" key="2">
    <source>
        <dbReference type="Proteomes" id="UP000199433"/>
    </source>
</evidence>
<evidence type="ECO:0008006" key="3">
    <source>
        <dbReference type="Google" id="ProtNLM"/>
    </source>
</evidence>
<accession>A0A1G8YCA1</accession>
<sequence>MKENYIDFYRGKDEEAFLSAWEAEHGKLSDEAIDDLYAEIADAVDEAVKNGTHELGESFSYKNVKVGRSDFNTFHSLYIFEESN</sequence>
<keyword evidence="2" id="KW-1185">Reference proteome</keyword>
<name>A0A1G8YCA1_9LACT</name>
<dbReference type="OrthoDB" id="2157603at2"/>
<gene>
    <name evidence="1" type="ORF">SAMN04488098_100941</name>
</gene>